<keyword evidence="2" id="KW-1185">Reference proteome</keyword>
<dbReference type="Proteomes" id="UP001148838">
    <property type="component" value="Unassembled WGS sequence"/>
</dbReference>
<name>A0ABQ8RV32_PERAM</name>
<reference evidence="1 2" key="1">
    <citation type="journal article" date="2022" name="Allergy">
        <title>Genome assembly and annotation of Periplaneta americana reveal a comprehensive cockroach allergen profile.</title>
        <authorList>
            <person name="Wang L."/>
            <person name="Xiong Q."/>
            <person name="Saelim N."/>
            <person name="Wang L."/>
            <person name="Nong W."/>
            <person name="Wan A.T."/>
            <person name="Shi M."/>
            <person name="Liu X."/>
            <person name="Cao Q."/>
            <person name="Hui J.H.L."/>
            <person name="Sookrung N."/>
            <person name="Leung T.F."/>
            <person name="Tungtrongchitr A."/>
            <person name="Tsui S.K.W."/>
        </authorList>
    </citation>
    <scope>NUCLEOTIDE SEQUENCE [LARGE SCALE GENOMIC DNA]</scope>
    <source>
        <strain evidence="1">PWHHKU_190912</strain>
    </source>
</reference>
<evidence type="ECO:0000313" key="2">
    <source>
        <dbReference type="Proteomes" id="UP001148838"/>
    </source>
</evidence>
<protein>
    <submittedName>
        <fullName evidence="1">Uncharacterized protein</fullName>
    </submittedName>
</protein>
<accession>A0ABQ8RV32</accession>
<evidence type="ECO:0000313" key="1">
    <source>
        <dbReference type="EMBL" id="KAJ4425495.1"/>
    </source>
</evidence>
<comment type="caution">
    <text evidence="1">The sequence shown here is derived from an EMBL/GenBank/DDBJ whole genome shotgun (WGS) entry which is preliminary data.</text>
</comment>
<gene>
    <name evidence="1" type="ORF">ANN_28113</name>
</gene>
<organism evidence="1 2">
    <name type="scientific">Periplaneta americana</name>
    <name type="common">American cockroach</name>
    <name type="synonym">Blatta americana</name>
    <dbReference type="NCBI Taxonomy" id="6978"/>
    <lineage>
        <taxon>Eukaryota</taxon>
        <taxon>Metazoa</taxon>
        <taxon>Ecdysozoa</taxon>
        <taxon>Arthropoda</taxon>
        <taxon>Hexapoda</taxon>
        <taxon>Insecta</taxon>
        <taxon>Pterygota</taxon>
        <taxon>Neoptera</taxon>
        <taxon>Polyneoptera</taxon>
        <taxon>Dictyoptera</taxon>
        <taxon>Blattodea</taxon>
        <taxon>Blattoidea</taxon>
        <taxon>Blattidae</taxon>
        <taxon>Blattinae</taxon>
        <taxon>Periplaneta</taxon>
    </lineage>
</organism>
<proteinExistence type="predicted"/>
<sequence length="94" mass="10785">MSGNVSFKFEDRIDFTSPTSLETTKSCQCALQEWFHVPPNGSQVLDLLQEVLVKLCEDLPLALHQQMWFQHGGAPADFSLVVREHLHQTFGERW</sequence>
<dbReference type="EMBL" id="JAJSOF020000043">
    <property type="protein sequence ID" value="KAJ4425495.1"/>
    <property type="molecule type" value="Genomic_DNA"/>
</dbReference>